<name>A0A2U2MSF6_9BIFI</name>
<evidence type="ECO:0000313" key="1">
    <source>
        <dbReference type="EMBL" id="PWG59764.1"/>
    </source>
</evidence>
<dbReference type="AlphaFoldDB" id="A0A2U2MSF6"/>
<gene>
    <name evidence="1" type="ORF">DF200_05905</name>
</gene>
<dbReference type="EMBL" id="QFFN01000013">
    <property type="protein sequence ID" value="PWG59764.1"/>
    <property type="molecule type" value="Genomic_DNA"/>
</dbReference>
<sequence length="314" mass="34797">MTRTLRPTNGDRRVLEALARFRCLSILSAVRFSGLALSSRYRISRRLHAYSERGYVRVITGPSAHVVFVPTPKLIPLLGLETSPLKAADASAHALAVSSIASQLAHGDNVLHLPSNEWENVRAQMEDYEAGLVCETDLRMAEGRLRRSGKRDQAVAQMMHLMDTQRDDVAYRAWAGGNPYQLWPWIVMAHGEAWSIREQRLVSNVYAESDSAVISLTDHRPDLVLARPFHQSIAIEVELTRKPVNDYIATMAGYSTRQSRDAYALVVWIVTSEAIAHSIRRGIAATGTEQLARVVMADSNGGPLWGGVDLTTRA</sequence>
<accession>A0A2U2MSF6</accession>
<comment type="caution">
    <text evidence="1">The sequence shown here is derived from an EMBL/GenBank/DDBJ whole genome shotgun (WGS) entry which is preliminary data.</text>
</comment>
<reference evidence="1 2" key="1">
    <citation type="journal article" date="2018" name="Int. J. Syst. Evol. Microbiol.">
        <title>Bifidobacterium catulorum sp. nov., a novel taxon from the faeces of the baby common marmoset (Callithrix jacchus).</title>
        <authorList>
            <person name="Modesto M."/>
            <person name="Michelini S."/>
            <person name="Oki K."/>
            <person name="Biavati B."/>
            <person name="Watanabe K."/>
            <person name="Mattarelli P."/>
        </authorList>
    </citation>
    <scope>NUCLEOTIDE SEQUENCE [LARGE SCALE GENOMIC DNA]</scope>
    <source>
        <strain evidence="1 2">MRM 8.19</strain>
    </source>
</reference>
<dbReference type="Proteomes" id="UP000245753">
    <property type="component" value="Unassembled WGS sequence"/>
</dbReference>
<dbReference type="RefSeq" id="WP_109137359.1">
    <property type="nucleotide sequence ID" value="NZ_QFFN01000013.1"/>
</dbReference>
<dbReference type="OrthoDB" id="3227271at2"/>
<proteinExistence type="predicted"/>
<protein>
    <submittedName>
        <fullName evidence="1">Uncharacterized protein</fullName>
    </submittedName>
</protein>
<evidence type="ECO:0000313" key="2">
    <source>
        <dbReference type="Proteomes" id="UP000245753"/>
    </source>
</evidence>
<organism evidence="1 2">
    <name type="scientific">Bifidobacterium catulorum</name>
    <dbReference type="NCBI Taxonomy" id="1630173"/>
    <lineage>
        <taxon>Bacteria</taxon>
        <taxon>Bacillati</taxon>
        <taxon>Actinomycetota</taxon>
        <taxon>Actinomycetes</taxon>
        <taxon>Bifidobacteriales</taxon>
        <taxon>Bifidobacteriaceae</taxon>
        <taxon>Bifidobacterium</taxon>
    </lineage>
</organism>
<keyword evidence="2" id="KW-1185">Reference proteome</keyword>